<keyword evidence="14" id="KW-1185">Reference proteome</keyword>
<dbReference type="InterPro" id="IPR016024">
    <property type="entry name" value="ARM-type_fold"/>
</dbReference>
<evidence type="ECO:0000256" key="10">
    <source>
        <dbReference type="RuleBase" id="RU367065"/>
    </source>
</evidence>
<protein>
    <recommendedName>
        <fullName evidence="4 10">U3 small nucleolar RNA-associated protein 10</fullName>
    </recommendedName>
</protein>
<evidence type="ECO:0000256" key="5">
    <source>
        <dbReference type="ARBA" id="ARBA00022517"/>
    </source>
</evidence>
<keyword evidence="7 10" id="KW-0539">Nucleus</keyword>
<sequence>MATELQRQLAKLAANSTNQLDLKAQKAAHGKSLLFDAKVAVSQDFETLYQICSEGFQELCTLDRRFEPFYANIFSEQSKTEEREQMTAEENKELNIVLDNFLGLVGTRLLLKPAQKAVEWVIRRFRVHVYNTDCLILTFLPYHSTPLFLSLLSILPRTISPNFRFLYPSIQALQNPQFHTIVSAAKSTDGFFRSFNSYVLKVAKARHHSSVLLSFWAGIVTQAVDGRVSQAQSGRETINLQKKQDLLTLVVPVLIDAFSLPNVPDLILGACMIVTVMAAKARLNDGELDSLMESVASGWTASTIDARITCLAVLAQERESHGLSKDTTKRLLKCNGFVEQVTSVGQRYRVDRLALGYIIGCLKRLHRTKSESVNLEGVAKLLQEDILTQPEMRIVVKELLSTSKRIQETASSITSEQRSNLADLVTLLAESPKWSGLFNRVLAKSSVSRDDLELSLQTVLPPAIEAKIEADGTVEMLDAPSSTSDFEMAMTSAADKTLEDPSFISNMDSSDFSFFGALYALAFSAEMNVKRFLVLPALRSDGAHGAVPIISFLLRVLCSKYPPVARAAALRIVSDHLKATETPDLDFQCIIPYLIVAFSDKSTSVRKAAAECATALGRQYKLLLSGENRNTKPQILGKDVLYNSAQGTQWTSSTKASSDFVRKLLLLDLEEYVLDASNMTTMLSAAIDGVDGSKKALKAGVVKLGLEARTTIFASLASHAVCTPLPQVKYQLLDILRRVGESGAKGRSQILLPALKHWIVSPAQDMSDTSLSQSEIDLVYLRAVSAKEKKAFAALKEIVTARTPGLRPEVLSSAHQVLRESWPSLNAADQKDAGLGLFECSQSGTEKTVASNLAMESLRSLKLPTELLVALLERLPNALQMPDQPPSAKRRRTSKSEMTKMTPVDQNDLASALRKYTLVLEVIDDSKPASHPELLKGLFHALGEIHHYRAQTESGMVYLQGLTINSLLAIVDKLKDTKVSTGDKSVIRTDLLVECIRHTSNPQVQNAALLLVSCLAVWQPEVVLHSVMPIFTFMGTTILRQADDYSAHVIDQTVSHVVPPLVTSLRRKNKEVVRGASDLLLSFTAAFEHIPLHRRLGLFENVTRTLGPKDCLYAIMAMIVDRYPTDNEARKFVVELVNIFEPSIDLQAIRQYIGLVTDIFRQRRSLSEIVLNLKDKSPEEVEVVAKNLLEALSDLLNNPLLKTRLIASFHPDQPSANAQRTAFSVLMQETIVMTQFVHKQRPNLSQASSRVLSHIFKILPTVDLIKCAQSLLENDDDAIRRIVIHSVDSQVQTLKQQNAELTTAMLEFVPHVTSLIQKSTETSLKRDAVSCIDQIIERFGKKDTSVVITAAQVVASAEALRSADETLRYTSMYCLVTIVDVLQDEFIPLVPQVLPIVLDYLEGSLGESRDTIAKSAFTLITSLVQHLPFLLTGEEYLDRALNLAQAASVSSVSGVTASKRNEFYKLIGKHIEASELFAAFSRSYTHCQQQQGYRGVVEYFDAIKFAIGERSKATIVKNSASLFDLLLKAFDHRRIALSPDSMLDVSYTSEEISSLEDVYNDVSITMIMKLNDVTFRPFFARLVEWVTALSSKDKSGKILRATAFYRFLTTLFERLKALVTSYSSYILELTADLLQTMKAASMEEVELLSAILSALEQTFTHDQDDFWQSPNHFSPIALPLVEIFHVVSSTLSTQLISTITALASATSAADQHKDLNTAIMKLMQSEDKDVRLAAVRLERGLTEQLGEEWLVMVPEMMPVLGEVLEDEDADVEREGREWVTRIEEVLGEGLEF</sequence>
<dbReference type="InterPro" id="IPR056473">
    <property type="entry name" value="HEAT_Utp10/HEAT1"/>
</dbReference>
<organism evidence="13 14">
    <name type="scientific">Venturia nashicola</name>
    <dbReference type="NCBI Taxonomy" id="86259"/>
    <lineage>
        <taxon>Eukaryota</taxon>
        <taxon>Fungi</taxon>
        <taxon>Dikarya</taxon>
        <taxon>Ascomycota</taxon>
        <taxon>Pezizomycotina</taxon>
        <taxon>Dothideomycetes</taxon>
        <taxon>Pleosporomycetidae</taxon>
        <taxon>Venturiales</taxon>
        <taxon>Venturiaceae</taxon>
        <taxon>Venturia</taxon>
    </lineage>
</organism>
<evidence type="ECO:0000256" key="4">
    <source>
        <dbReference type="ARBA" id="ARBA00015399"/>
    </source>
</evidence>
<name>A0A4Z1P9C2_9PEZI</name>
<evidence type="ECO:0000256" key="7">
    <source>
        <dbReference type="ARBA" id="ARBA00023242"/>
    </source>
</evidence>
<dbReference type="Proteomes" id="UP000298493">
    <property type="component" value="Unassembled WGS sequence"/>
</dbReference>
<dbReference type="InterPro" id="IPR040191">
    <property type="entry name" value="UTP10"/>
</dbReference>
<dbReference type="Pfam" id="PF12397">
    <property type="entry name" value="U3snoRNP10"/>
    <property type="match status" value="1"/>
</dbReference>
<accession>A0A4Z1P9C2</accession>
<comment type="subunit">
    <text evidence="3 10">Component of the ribosomal small subunit (SSU) processome.</text>
</comment>
<dbReference type="GO" id="GO:0030515">
    <property type="term" value="F:snoRNA binding"/>
    <property type="evidence" value="ECO:0007669"/>
    <property type="project" value="TreeGrafter"/>
</dbReference>
<reference evidence="13 14" key="1">
    <citation type="submission" date="2019-04" db="EMBL/GenBank/DDBJ databases">
        <title>High contiguity whole genome sequence and gene annotation resource for two Venturia nashicola isolates.</title>
        <authorList>
            <person name="Prokchorchik M."/>
            <person name="Won K."/>
            <person name="Lee Y."/>
            <person name="Choi E.D."/>
            <person name="Segonzac C."/>
            <person name="Sohn K.H."/>
        </authorList>
    </citation>
    <scope>NUCLEOTIDE SEQUENCE [LARGE SCALE GENOMIC DNA]</scope>
    <source>
        <strain evidence="13 14">PRI2</strain>
    </source>
</reference>
<evidence type="ECO:0000256" key="1">
    <source>
        <dbReference type="ARBA" id="ARBA00004604"/>
    </source>
</evidence>
<dbReference type="SMART" id="SM01036">
    <property type="entry name" value="BP28CT"/>
    <property type="match status" value="1"/>
</dbReference>
<evidence type="ECO:0000256" key="11">
    <source>
        <dbReference type="SAM" id="MobiDB-lite"/>
    </source>
</evidence>
<dbReference type="InterPro" id="IPR012954">
    <property type="entry name" value="BP28_C_dom"/>
</dbReference>
<evidence type="ECO:0000256" key="6">
    <source>
        <dbReference type="ARBA" id="ARBA00022552"/>
    </source>
</evidence>
<evidence type="ECO:0000256" key="2">
    <source>
        <dbReference type="ARBA" id="ARBA00010559"/>
    </source>
</evidence>
<dbReference type="EMBL" id="SNSC02000015">
    <property type="protein sequence ID" value="TID17945.1"/>
    <property type="molecule type" value="Genomic_DNA"/>
</dbReference>
<dbReference type="Gene3D" id="1.25.10.10">
    <property type="entry name" value="Leucine-rich Repeat Variant"/>
    <property type="match status" value="3"/>
</dbReference>
<feature type="region of interest" description="Disordered" evidence="11">
    <location>
        <begin position="879"/>
        <end position="900"/>
    </location>
</feature>
<dbReference type="Pfam" id="PF23243">
    <property type="entry name" value="HEAT_HEATR1"/>
    <property type="match status" value="1"/>
</dbReference>
<gene>
    <name evidence="13" type="ORF">E6O75_ATG10590</name>
</gene>
<dbReference type="PANTHER" id="PTHR13457">
    <property type="entry name" value="BAP28"/>
    <property type="match status" value="1"/>
</dbReference>
<dbReference type="GO" id="GO:0032040">
    <property type="term" value="C:small-subunit processome"/>
    <property type="evidence" value="ECO:0007669"/>
    <property type="project" value="TreeGrafter"/>
</dbReference>
<comment type="subcellular location">
    <subcellularLocation>
        <location evidence="1 10">Nucleus</location>
        <location evidence="1 10">Nucleolus</location>
    </subcellularLocation>
</comment>
<keyword evidence="6 10" id="KW-0698">rRNA processing</keyword>
<evidence type="ECO:0000256" key="9">
    <source>
        <dbReference type="ARBA" id="ARBA00025076"/>
    </source>
</evidence>
<dbReference type="GO" id="GO:0045943">
    <property type="term" value="P:positive regulation of transcription by RNA polymerase I"/>
    <property type="evidence" value="ECO:0007669"/>
    <property type="project" value="TreeGrafter"/>
</dbReference>
<dbReference type="InterPro" id="IPR022125">
    <property type="entry name" value="U3snoRNP10_N"/>
</dbReference>
<dbReference type="GO" id="GO:0000462">
    <property type="term" value="P:maturation of SSU-rRNA from tricistronic rRNA transcript (SSU-rRNA, 5.8S rRNA, LSU-rRNA)"/>
    <property type="evidence" value="ECO:0007669"/>
    <property type="project" value="TreeGrafter"/>
</dbReference>
<evidence type="ECO:0000313" key="14">
    <source>
        <dbReference type="Proteomes" id="UP000298493"/>
    </source>
</evidence>
<comment type="function">
    <text evidence="9">Involved in nucleolar processing of pre-18S ribosomal RNA. Involved in ribosome biosynthesis.</text>
</comment>
<comment type="caution">
    <text evidence="13">The sequence shown here is derived from an EMBL/GenBank/DDBJ whole genome shotgun (WGS) entry which is preliminary data.</text>
</comment>
<keyword evidence="5 10" id="KW-0690">Ribosome biogenesis</keyword>
<dbReference type="GO" id="GO:0030686">
    <property type="term" value="C:90S preribosome"/>
    <property type="evidence" value="ECO:0007669"/>
    <property type="project" value="TreeGrafter"/>
</dbReference>
<evidence type="ECO:0000313" key="13">
    <source>
        <dbReference type="EMBL" id="TID17945.1"/>
    </source>
</evidence>
<evidence type="ECO:0000256" key="8">
    <source>
        <dbReference type="ARBA" id="ARBA00023274"/>
    </source>
</evidence>
<dbReference type="STRING" id="86259.A0A4Z1P9C2"/>
<comment type="similarity">
    <text evidence="2 10">Belongs to the HEATR1/UTP10 family.</text>
</comment>
<proteinExistence type="inferred from homology"/>
<dbReference type="Pfam" id="PF08146">
    <property type="entry name" value="BP28CT"/>
    <property type="match status" value="1"/>
</dbReference>
<dbReference type="OrthoDB" id="31183at2759"/>
<dbReference type="SUPFAM" id="SSF48371">
    <property type="entry name" value="ARM repeat"/>
    <property type="match status" value="1"/>
</dbReference>
<evidence type="ECO:0000256" key="3">
    <source>
        <dbReference type="ARBA" id="ARBA00011399"/>
    </source>
</evidence>
<feature type="domain" description="BP28 C-terminal" evidence="12">
    <location>
        <begin position="1512"/>
        <end position="1666"/>
    </location>
</feature>
<evidence type="ECO:0000259" key="12">
    <source>
        <dbReference type="SMART" id="SM01036"/>
    </source>
</evidence>
<dbReference type="PANTHER" id="PTHR13457:SF1">
    <property type="entry name" value="HEAT REPEAT-CONTAINING PROTEIN 1"/>
    <property type="match status" value="1"/>
</dbReference>
<keyword evidence="8 10" id="KW-0687">Ribonucleoprotein</keyword>
<dbReference type="InterPro" id="IPR011989">
    <property type="entry name" value="ARM-like"/>
</dbReference>
<dbReference type="GO" id="GO:0034455">
    <property type="term" value="C:t-UTP complex"/>
    <property type="evidence" value="ECO:0007669"/>
    <property type="project" value="TreeGrafter"/>
</dbReference>